<evidence type="ECO:0000313" key="2">
    <source>
        <dbReference type="Proteomes" id="UP000474967"/>
    </source>
</evidence>
<dbReference type="Proteomes" id="UP000474967">
    <property type="component" value="Unassembled WGS sequence"/>
</dbReference>
<dbReference type="AlphaFoldDB" id="A0A6L9XUA0"/>
<evidence type="ECO:0008006" key="3">
    <source>
        <dbReference type="Google" id="ProtNLM"/>
    </source>
</evidence>
<dbReference type="Gene3D" id="3.40.960.10">
    <property type="entry name" value="VSR Endonuclease"/>
    <property type="match status" value="1"/>
</dbReference>
<protein>
    <recommendedName>
        <fullName evidence="3">DUF559 domain-containing protein</fullName>
    </recommendedName>
</protein>
<dbReference type="InterPro" id="IPR011335">
    <property type="entry name" value="Restrct_endonuc-II-like"/>
</dbReference>
<name>A0A6L9XUA0_9MICO</name>
<reference evidence="1 2" key="1">
    <citation type="journal article" date="2014" name="J. Microbiol.">
        <title>Diaminobutyricibacter tongyongensis gen. nov., sp. nov. and Homoserinibacter gongjuensis gen. nov., sp. nov. belong to the family Microbacteriaceae.</title>
        <authorList>
            <person name="Kim S.J."/>
            <person name="Ahn J.H."/>
            <person name="Weon H.Y."/>
            <person name="Hamada M."/>
            <person name="Suzuki K."/>
            <person name="Kwon S.W."/>
        </authorList>
    </citation>
    <scope>NUCLEOTIDE SEQUENCE [LARGE SCALE GENOMIC DNA]</scope>
    <source>
        <strain evidence="1 2">NBRC 108724</strain>
    </source>
</reference>
<dbReference type="SUPFAM" id="SSF52980">
    <property type="entry name" value="Restriction endonuclease-like"/>
    <property type="match status" value="1"/>
</dbReference>
<organism evidence="1 2">
    <name type="scientific">Leifsonia tongyongensis</name>
    <dbReference type="NCBI Taxonomy" id="1268043"/>
    <lineage>
        <taxon>Bacteria</taxon>
        <taxon>Bacillati</taxon>
        <taxon>Actinomycetota</taxon>
        <taxon>Actinomycetes</taxon>
        <taxon>Micrococcales</taxon>
        <taxon>Microbacteriaceae</taxon>
        <taxon>Leifsonia</taxon>
    </lineage>
</organism>
<sequence>MALLNERSESPQESLLRTMFVEAGLPGLDVNVELRDASGRFVARPDLRFPEYRLVVEYEGDGHRTDREQWRRDFGRTARLQVLGEEVLRVGAADLADEPQLLATVRALLARQGWSRT</sequence>
<comment type="caution">
    <text evidence="1">The sequence shown here is derived from an EMBL/GenBank/DDBJ whole genome shotgun (WGS) entry which is preliminary data.</text>
</comment>
<dbReference type="EMBL" id="JAAGWY010000001">
    <property type="protein sequence ID" value="NEN04845.1"/>
    <property type="molecule type" value="Genomic_DNA"/>
</dbReference>
<proteinExistence type="predicted"/>
<accession>A0A6L9XUA0</accession>
<evidence type="ECO:0000313" key="1">
    <source>
        <dbReference type="EMBL" id="NEN04845.1"/>
    </source>
</evidence>
<gene>
    <name evidence="1" type="ORF">G3T36_03075</name>
</gene>
<keyword evidence="2" id="KW-1185">Reference proteome</keyword>